<gene>
    <name evidence="1" type="ORF">GCM10011410_08390</name>
</gene>
<proteinExistence type="predicted"/>
<dbReference type="InterPro" id="IPR023393">
    <property type="entry name" value="START-like_dom_sf"/>
</dbReference>
<reference evidence="1" key="1">
    <citation type="journal article" date="2014" name="Int. J. Syst. Evol. Microbiol.">
        <title>Complete genome sequence of Corynebacterium casei LMG S-19264T (=DSM 44701T), isolated from a smear-ripened cheese.</title>
        <authorList>
            <consortium name="US DOE Joint Genome Institute (JGI-PGF)"/>
            <person name="Walter F."/>
            <person name="Albersmeier A."/>
            <person name="Kalinowski J."/>
            <person name="Ruckert C."/>
        </authorList>
    </citation>
    <scope>NUCLEOTIDE SEQUENCE</scope>
    <source>
        <strain evidence="1">CGMCC 1.15478</strain>
    </source>
</reference>
<dbReference type="AlphaFoldDB" id="A0A916XAU2"/>
<dbReference type="SUPFAM" id="SSF55961">
    <property type="entry name" value="Bet v1-like"/>
    <property type="match status" value="1"/>
</dbReference>
<organism evidence="1 2">
    <name type="scientific">Hoyosella rhizosphaerae</name>
    <dbReference type="NCBI Taxonomy" id="1755582"/>
    <lineage>
        <taxon>Bacteria</taxon>
        <taxon>Bacillati</taxon>
        <taxon>Actinomycetota</taxon>
        <taxon>Actinomycetes</taxon>
        <taxon>Mycobacteriales</taxon>
        <taxon>Hoyosellaceae</taxon>
        <taxon>Hoyosella</taxon>
    </lineage>
</organism>
<name>A0A916XAU2_9ACTN</name>
<comment type="caution">
    <text evidence="1">The sequence shown here is derived from an EMBL/GenBank/DDBJ whole genome shotgun (WGS) entry which is preliminary data.</text>
</comment>
<dbReference type="EMBL" id="BMJH01000001">
    <property type="protein sequence ID" value="GGC58213.1"/>
    <property type="molecule type" value="Genomic_DNA"/>
</dbReference>
<evidence type="ECO:0000313" key="1">
    <source>
        <dbReference type="EMBL" id="GGC58213.1"/>
    </source>
</evidence>
<protein>
    <submittedName>
        <fullName evidence="1">Polyketide cyclase</fullName>
    </submittedName>
</protein>
<keyword evidence="2" id="KW-1185">Reference proteome</keyword>
<dbReference type="Proteomes" id="UP000641514">
    <property type="component" value="Unassembled WGS sequence"/>
</dbReference>
<accession>A0A916XAU2</accession>
<dbReference type="Gene3D" id="3.30.530.20">
    <property type="match status" value="1"/>
</dbReference>
<dbReference type="RefSeq" id="WP_188670940.1">
    <property type="nucleotide sequence ID" value="NZ_BMJH01000001.1"/>
</dbReference>
<reference evidence="1" key="2">
    <citation type="submission" date="2020-09" db="EMBL/GenBank/DDBJ databases">
        <authorList>
            <person name="Sun Q."/>
            <person name="Zhou Y."/>
        </authorList>
    </citation>
    <scope>NUCLEOTIDE SEQUENCE</scope>
    <source>
        <strain evidence="1">CGMCC 1.15478</strain>
    </source>
</reference>
<evidence type="ECO:0000313" key="2">
    <source>
        <dbReference type="Proteomes" id="UP000641514"/>
    </source>
</evidence>
<dbReference type="Pfam" id="PF10604">
    <property type="entry name" value="Polyketide_cyc2"/>
    <property type="match status" value="1"/>
</dbReference>
<sequence>MADKTFTIERSIDINAPAETVYRLIADLRNWKQWSPWDKLDPDMDTEYAGAESGVGAKYSWSGNRKAGKGSMEIVEATEPSNVSIKLDFVKPMKSTNSTTFAIAEAGDTSTVTWTMVGPRTIFSLFAKLFGGMDKMIGKDFEKGLADMKAAAEAK</sequence>
<dbReference type="InterPro" id="IPR019587">
    <property type="entry name" value="Polyketide_cyclase/dehydratase"/>
</dbReference>
<dbReference type="CDD" id="cd07818">
    <property type="entry name" value="SRPBCC_1"/>
    <property type="match status" value="1"/>
</dbReference>